<name>A0AAV6PWB8_SOLSE</name>
<dbReference type="Proteomes" id="UP000693946">
    <property type="component" value="Linkage Group LG9"/>
</dbReference>
<gene>
    <name evidence="1" type="ORF">JOB18_047616</name>
</gene>
<dbReference type="EMBL" id="JAGKHQ010000021">
    <property type="protein sequence ID" value="KAG7476163.1"/>
    <property type="molecule type" value="Genomic_DNA"/>
</dbReference>
<evidence type="ECO:0000313" key="2">
    <source>
        <dbReference type="Proteomes" id="UP000693946"/>
    </source>
</evidence>
<dbReference type="AlphaFoldDB" id="A0AAV6PWB8"/>
<evidence type="ECO:0000313" key="1">
    <source>
        <dbReference type="EMBL" id="KAG7476163.1"/>
    </source>
</evidence>
<comment type="caution">
    <text evidence="1">The sequence shown here is derived from an EMBL/GenBank/DDBJ whole genome shotgun (WGS) entry which is preliminary data.</text>
</comment>
<proteinExistence type="predicted"/>
<organism evidence="1 2">
    <name type="scientific">Solea senegalensis</name>
    <name type="common">Senegalese sole</name>
    <dbReference type="NCBI Taxonomy" id="28829"/>
    <lineage>
        <taxon>Eukaryota</taxon>
        <taxon>Metazoa</taxon>
        <taxon>Chordata</taxon>
        <taxon>Craniata</taxon>
        <taxon>Vertebrata</taxon>
        <taxon>Euteleostomi</taxon>
        <taxon>Actinopterygii</taxon>
        <taxon>Neopterygii</taxon>
        <taxon>Teleostei</taxon>
        <taxon>Neoteleostei</taxon>
        <taxon>Acanthomorphata</taxon>
        <taxon>Carangaria</taxon>
        <taxon>Pleuronectiformes</taxon>
        <taxon>Pleuronectoidei</taxon>
        <taxon>Soleidae</taxon>
        <taxon>Solea</taxon>
    </lineage>
</organism>
<keyword evidence="2" id="KW-1185">Reference proteome</keyword>
<accession>A0AAV6PWB8</accession>
<protein>
    <recommendedName>
        <fullName evidence="3">Secreted protein</fullName>
    </recommendedName>
</protein>
<sequence length="107" mass="11496">MAASESLAPRCTAPPGLSFLVILLSSFDRKIAHSVCVCVLSGKVDVCRCPVTHIRLKIVSLLTTVKFRHDITAITGKTCKIINSLTDSEAYLNAASRLGRGKRAAHC</sequence>
<reference evidence="1 2" key="1">
    <citation type="journal article" date="2021" name="Sci. Rep.">
        <title>Chromosome anchoring in Senegalese sole (Solea senegalensis) reveals sex-associated markers and genome rearrangements in flatfish.</title>
        <authorList>
            <person name="Guerrero-Cozar I."/>
            <person name="Gomez-Garrido J."/>
            <person name="Berbel C."/>
            <person name="Martinez-Blanch J.F."/>
            <person name="Alioto T."/>
            <person name="Claros M.G."/>
            <person name="Gagnaire P.A."/>
            <person name="Manchado M."/>
        </authorList>
    </citation>
    <scope>NUCLEOTIDE SEQUENCE [LARGE SCALE GENOMIC DNA]</scope>
    <source>
        <strain evidence="1">Sse05_10M</strain>
    </source>
</reference>
<evidence type="ECO:0008006" key="3">
    <source>
        <dbReference type="Google" id="ProtNLM"/>
    </source>
</evidence>